<feature type="transmembrane region" description="Helical" evidence="11">
    <location>
        <begin position="46"/>
        <end position="73"/>
    </location>
</feature>
<protein>
    <recommendedName>
        <fullName evidence="12">V-ATPase proteolipid subunit C-like domain-containing protein</fullName>
    </recommendedName>
</protein>
<organism evidence="13 14">
    <name type="scientific">Sphagnum jensenii</name>
    <dbReference type="NCBI Taxonomy" id="128206"/>
    <lineage>
        <taxon>Eukaryota</taxon>
        <taxon>Viridiplantae</taxon>
        <taxon>Streptophyta</taxon>
        <taxon>Embryophyta</taxon>
        <taxon>Bryophyta</taxon>
        <taxon>Sphagnophytina</taxon>
        <taxon>Sphagnopsida</taxon>
        <taxon>Sphagnales</taxon>
        <taxon>Sphagnaceae</taxon>
        <taxon>Sphagnum</taxon>
    </lineage>
</organism>
<keyword evidence="14" id="KW-1185">Reference proteome</keyword>
<keyword evidence="5 11" id="KW-0812">Transmembrane</keyword>
<evidence type="ECO:0000256" key="5">
    <source>
        <dbReference type="ARBA" id="ARBA00022692"/>
    </source>
</evidence>
<comment type="caution">
    <text evidence="13">The sequence shown here is derived from an EMBL/GenBank/DDBJ whole genome shotgun (WGS) entry which is preliminary data.</text>
</comment>
<evidence type="ECO:0000256" key="4">
    <source>
        <dbReference type="ARBA" id="ARBA00022547"/>
    </source>
</evidence>
<gene>
    <name evidence="13" type="ORF">CSSPJE1EN1_LOCUS25399</name>
</gene>
<evidence type="ECO:0000256" key="3">
    <source>
        <dbReference type="ARBA" id="ARBA00022448"/>
    </source>
</evidence>
<dbReference type="Proteomes" id="UP001497444">
    <property type="component" value="Unassembled WGS sequence"/>
</dbReference>
<evidence type="ECO:0000259" key="12">
    <source>
        <dbReference type="Pfam" id="PF00137"/>
    </source>
</evidence>
<comment type="subcellular location">
    <subcellularLocation>
        <location evidence="1">Membrane</location>
        <topology evidence="1">Multi-pass membrane protein</topology>
    </subcellularLocation>
</comment>
<evidence type="ECO:0000256" key="2">
    <source>
        <dbReference type="ARBA" id="ARBA00006704"/>
    </source>
</evidence>
<evidence type="ECO:0000256" key="7">
    <source>
        <dbReference type="ARBA" id="ARBA00022989"/>
    </source>
</evidence>
<dbReference type="InterPro" id="IPR035921">
    <property type="entry name" value="F/V-ATP_Csub_sf"/>
</dbReference>
<dbReference type="Gene3D" id="1.20.20.10">
    <property type="entry name" value="F1F0 ATP synthase subunit C"/>
    <property type="match status" value="1"/>
</dbReference>
<evidence type="ECO:0000256" key="8">
    <source>
        <dbReference type="ARBA" id="ARBA00023065"/>
    </source>
</evidence>
<evidence type="ECO:0000256" key="1">
    <source>
        <dbReference type="ARBA" id="ARBA00004141"/>
    </source>
</evidence>
<dbReference type="InterPro" id="IPR002379">
    <property type="entry name" value="ATPase_proteolipid_c-like_dom"/>
</dbReference>
<dbReference type="PROSITE" id="PS00605">
    <property type="entry name" value="ATPASE_C"/>
    <property type="match status" value="1"/>
</dbReference>
<dbReference type="PRINTS" id="PR00124">
    <property type="entry name" value="ATPASEC"/>
</dbReference>
<dbReference type="InterPro" id="IPR038662">
    <property type="entry name" value="ATP_synth_F0_csu_sf"/>
</dbReference>
<proteinExistence type="inferred from homology"/>
<sequence length="75" mass="8001">MLLVLAVKVLVLGGCMLPIAFAALGTGILFAGYNLAVSRNPEEAENIFNTTLLGFALVETFVFLSFIAGFLIYSL</sequence>
<evidence type="ECO:0000313" key="14">
    <source>
        <dbReference type="Proteomes" id="UP001497444"/>
    </source>
</evidence>
<evidence type="ECO:0000313" key="13">
    <source>
        <dbReference type="EMBL" id="CAK9250021.1"/>
    </source>
</evidence>
<evidence type="ECO:0000256" key="9">
    <source>
        <dbReference type="ARBA" id="ARBA00023121"/>
    </source>
</evidence>
<keyword evidence="8 11" id="KW-0406">Ion transport</keyword>
<accession>A0ABP0V7N7</accession>
<dbReference type="Pfam" id="PF00137">
    <property type="entry name" value="ATP-synt_C"/>
    <property type="match status" value="1"/>
</dbReference>
<dbReference type="SUPFAM" id="SSF81333">
    <property type="entry name" value="F1F0 ATP synthase subunit C"/>
    <property type="match status" value="1"/>
</dbReference>
<comment type="similarity">
    <text evidence="2 11">Belongs to the ATPase C chain family.</text>
</comment>
<dbReference type="InterPro" id="IPR000454">
    <property type="entry name" value="ATP_synth_F0_csu"/>
</dbReference>
<keyword evidence="6 11" id="KW-0375">Hydrogen ion transport</keyword>
<keyword evidence="9 11" id="KW-0446">Lipid-binding</keyword>
<keyword evidence="3 11" id="KW-0813">Transport</keyword>
<keyword evidence="4" id="KW-0138">CF(0)</keyword>
<name>A0ABP0V7N7_9BRYO</name>
<evidence type="ECO:0000256" key="11">
    <source>
        <dbReference type="RuleBase" id="RU004221"/>
    </source>
</evidence>
<keyword evidence="7 11" id="KW-1133">Transmembrane helix</keyword>
<dbReference type="InterPro" id="IPR020537">
    <property type="entry name" value="ATP_synth_F0_csu_DDCD_BS"/>
</dbReference>
<evidence type="ECO:0000256" key="6">
    <source>
        <dbReference type="ARBA" id="ARBA00022781"/>
    </source>
</evidence>
<evidence type="ECO:0000256" key="10">
    <source>
        <dbReference type="ARBA" id="ARBA00023136"/>
    </source>
</evidence>
<comment type="caution">
    <text evidence="11">Lacks conserved residue(s) required for the propagation of feature annotation.</text>
</comment>
<dbReference type="EMBL" id="CAXAQS010000085">
    <property type="protein sequence ID" value="CAK9250021.1"/>
    <property type="molecule type" value="Genomic_DNA"/>
</dbReference>
<keyword evidence="10 11" id="KW-0472">Membrane</keyword>
<feature type="domain" description="V-ATPase proteolipid subunit C-like" evidence="12">
    <location>
        <begin position="15"/>
        <end position="72"/>
    </location>
</feature>
<reference evidence="13" key="1">
    <citation type="submission" date="2024-02" db="EMBL/GenBank/DDBJ databases">
        <authorList>
            <consortium name="ELIXIR-Norway"/>
            <consortium name="Elixir Norway"/>
        </authorList>
    </citation>
    <scope>NUCLEOTIDE SEQUENCE</scope>
</reference>